<keyword evidence="3" id="KW-1185">Reference proteome</keyword>
<dbReference type="Proteomes" id="UP000612808">
    <property type="component" value="Unassembled WGS sequence"/>
</dbReference>
<dbReference type="RefSeq" id="WP_203663686.1">
    <property type="nucleotide sequence ID" value="NZ_BAAAZM010000021.1"/>
</dbReference>
<accession>A0A8J3J422</accession>
<keyword evidence="1" id="KW-0812">Transmembrane</keyword>
<evidence type="ECO:0000313" key="2">
    <source>
        <dbReference type="EMBL" id="GID15401.1"/>
    </source>
</evidence>
<feature type="transmembrane region" description="Helical" evidence="1">
    <location>
        <begin position="15"/>
        <end position="36"/>
    </location>
</feature>
<dbReference type="AlphaFoldDB" id="A0A8J3J422"/>
<proteinExistence type="predicted"/>
<name>A0A8J3J422_9ACTN</name>
<dbReference type="EMBL" id="BOMB01000041">
    <property type="protein sequence ID" value="GID15401.1"/>
    <property type="molecule type" value="Genomic_DNA"/>
</dbReference>
<evidence type="ECO:0000256" key="1">
    <source>
        <dbReference type="SAM" id="Phobius"/>
    </source>
</evidence>
<gene>
    <name evidence="2" type="ORF">Aru02nite_62900</name>
</gene>
<protein>
    <submittedName>
        <fullName evidence="2">Uncharacterized protein</fullName>
    </submittedName>
</protein>
<organism evidence="2 3">
    <name type="scientific">Actinocatenispora rupis</name>
    <dbReference type="NCBI Taxonomy" id="519421"/>
    <lineage>
        <taxon>Bacteria</taxon>
        <taxon>Bacillati</taxon>
        <taxon>Actinomycetota</taxon>
        <taxon>Actinomycetes</taxon>
        <taxon>Micromonosporales</taxon>
        <taxon>Micromonosporaceae</taxon>
        <taxon>Actinocatenispora</taxon>
    </lineage>
</organism>
<sequence length="341" mass="36412">MTPAPTEYRNHRGRYALLALGVLPMVLTLTAILHLLTGQDAGPLDVTLLLFVLALMGFVVVLAAVLVAATDRSRVLVGPGGITNVPFGPARSTVAVPWPEVTGVRARWTPVGWNVRLSRRHGRAVTLAGPVAPPWWPDQRFRRELAEIQAWLPVGATRPALRPAVSLAYLLWVPVLLAALGMTATLSGGVVGPWTATATSTPHACALLQPALKEYQSVRYGPSGSTTMSHYEDCEFWSKDRSDGQPVSYLSATVDHDHGILFSSPVAVTMRDFATACADLNAVAVQHLGDEACAGTKEDPDDHTVLVRRADAIVTIEATGTDGERLATSLARQAVPLVQVS</sequence>
<comment type="caution">
    <text evidence="2">The sequence shown here is derived from an EMBL/GenBank/DDBJ whole genome shotgun (WGS) entry which is preliminary data.</text>
</comment>
<keyword evidence="1" id="KW-1133">Transmembrane helix</keyword>
<keyword evidence="1" id="KW-0472">Membrane</keyword>
<feature type="transmembrane region" description="Helical" evidence="1">
    <location>
        <begin position="48"/>
        <end position="69"/>
    </location>
</feature>
<evidence type="ECO:0000313" key="3">
    <source>
        <dbReference type="Proteomes" id="UP000612808"/>
    </source>
</evidence>
<feature type="transmembrane region" description="Helical" evidence="1">
    <location>
        <begin position="167"/>
        <end position="194"/>
    </location>
</feature>
<reference evidence="2" key="1">
    <citation type="submission" date="2021-01" db="EMBL/GenBank/DDBJ databases">
        <title>Whole genome shotgun sequence of Actinocatenispora rupis NBRC 107355.</title>
        <authorList>
            <person name="Komaki H."/>
            <person name="Tamura T."/>
        </authorList>
    </citation>
    <scope>NUCLEOTIDE SEQUENCE</scope>
    <source>
        <strain evidence="2">NBRC 107355</strain>
    </source>
</reference>